<reference evidence="2 3" key="1">
    <citation type="journal article" date="2011" name="Cell">
        <title>The monarch butterfly genome yields insights into long-distance migration.</title>
        <authorList>
            <person name="Zhan S."/>
            <person name="Merlin C."/>
            <person name="Boore J.L."/>
            <person name="Reppert S.M."/>
        </authorList>
    </citation>
    <scope>NUCLEOTIDE SEQUENCE [LARGE SCALE GENOMIC DNA]</scope>
    <source>
        <strain evidence="2">F-2</strain>
    </source>
</reference>
<dbReference type="eggNOG" id="KOG0161">
    <property type="taxonomic scope" value="Eukaryota"/>
</dbReference>
<organism evidence="2 3">
    <name type="scientific">Danaus plexippus plexippus</name>
    <dbReference type="NCBI Taxonomy" id="278856"/>
    <lineage>
        <taxon>Eukaryota</taxon>
        <taxon>Metazoa</taxon>
        <taxon>Ecdysozoa</taxon>
        <taxon>Arthropoda</taxon>
        <taxon>Hexapoda</taxon>
        <taxon>Insecta</taxon>
        <taxon>Pterygota</taxon>
        <taxon>Neoptera</taxon>
        <taxon>Endopterygota</taxon>
        <taxon>Lepidoptera</taxon>
        <taxon>Glossata</taxon>
        <taxon>Ditrysia</taxon>
        <taxon>Papilionoidea</taxon>
        <taxon>Nymphalidae</taxon>
        <taxon>Danainae</taxon>
        <taxon>Danaini</taxon>
        <taxon>Danaina</taxon>
        <taxon>Danaus</taxon>
        <taxon>Danaus</taxon>
    </lineage>
</organism>
<sequence>EELETLRVKLEKAENERSHYKNETEQLETKKVRRDERHSGLHFDIYEKPK</sequence>
<evidence type="ECO:0000313" key="2">
    <source>
        <dbReference type="EMBL" id="OWR54893.1"/>
    </source>
</evidence>
<accession>A0A212FMC7</accession>
<feature type="non-terminal residue" evidence="2">
    <location>
        <position position="1"/>
    </location>
</feature>
<feature type="region of interest" description="Disordered" evidence="1">
    <location>
        <begin position="14"/>
        <end position="50"/>
    </location>
</feature>
<evidence type="ECO:0000313" key="3">
    <source>
        <dbReference type="Proteomes" id="UP000007151"/>
    </source>
</evidence>
<gene>
    <name evidence="2" type="ORF">KGM_207000B</name>
</gene>
<evidence type="ECO:0000256" key="1">
    <source>
        <dbReference type="SAM" id="MobiDB-lite"/>
    </source>
</evidence>
<dbReference type="Proteomes" id="UP000007151">
    <property type="component" value="Unassembled WGS sequence"/>
</dbReference>
<proteinExistence type="predicted"/>
<keyword evidence="3" id="KW-1185">Reference proteome</keyword>
<dbReference type="EMBL" id="AGBW02007651">
    <property type="protein sequence ID" value="OWR54893.1"/>
    <property type="molecule type" value="Genomic_DNA"/>
</dbReference>
<comment type="caution">
    <text evidence="2">The sequence shown here is derived from an EMBL/GenBank/DDBJ whole genome shotgun (WGS) entry which is preliminary data.</text>
</comment>
<dbReference type="InParanoid" id="A0A212FMC7"/>
<dbReference type="KEGG" id="dpl:KGM_207000B"/>
<name>A0A212FMC7_DANPL</name>
<protein>
    <submittedName>
        <fullName evidence="2">Myosin-XVIIIa isoform 1</fullName>
    </submittedName>
</protein>
<dbReference type="AlphaFoldDB" id="A0A212FMC7"/>